<feature type="transmembrane region" description="Helical" evidence="2">
    <location>
        <begin position="12"/>
        <end position="29"/>
    </location>
</feature>
<dbReference type="EMBL" id="VUNE01000004">
    <property type="protein sequence ID" value="MST62833.1"/>
    <property type="molecule type" value="Genomic_DNA"/>
</dbReference>
<sequence>MNMKHLLEFRKNMILLTVASVIGMAYTYYSNGGSMDNEGFTIAATLSATFSFWLLVSIAILEYKKRKNSIQPEKTNDSKVSYYEEKERHKKNKRKKKNK</sequence>
<protein>
    <submittedName>
        <fullName evidence="3">Uncharacterized protein</fullName>
    </submittedName>
</protein>
<proteinExistence type="predicted"/>
<evidence type="ECO:0000313" key="4">
    <source>
        <dbReference type="Proteomes" id="UP000440713"/>
    </source>
</evidence>
<dbReference type="Proteomes" id="UP000440713">
    <property type="component" value="Unassembled WGS sequence"/>
</dbReference>
<dbReference type="AlphaFoldDB" id="A0A6N7XGW1"/>
<evidence type="ECO:0000256" key="1">
    <source>
        <dbReference type="SAM" id="MobiDB-lite"/>
    </source>
</evidence>
<feature type="transmembrane region" description="Helical" evidence="2">
    <location>
        <begin position="41"/>
        <end position="61"/>
    </location>
</feature>
<accession>A0A6N7XGW1</accession>
<keyword evidence="2" id="KW-1133">Transmembrane helix</keyword>
<dbReference type="RefSeq" id="WP_195836917.1">
    <property type="nucleotide sequence ID" value="NZ_VUNE01000004.1"/>
</dbReference>
<comment type="caution">
    <text evidence="3">The sequence shown here is derived from an EMBL/GenBank/DDBJ whole genome shotgun (WGS) entry which is preliminary data.</text>
</comment>
<feature type="region of interest" description="Disordered" evidence="1">
    <location>
        <begin position="69"/>
        <end position="99"/>
    </location>
</feature>
<keyword evidence="4" id="KW-1185">Reference proteome</keyword>
<name>A0A6N7XGW1_9FIRM</name>
<reference evidence="3 4" key="1">
    <citation type="submission" date="2019-08" db="EMBL/GenBank/DDBJ databases">
        <title>In-depth cultivation of the pig gut microbiome towards novel bacterial diversity and tailored functional studies.</title>
        <authorList>
            <person name="Wylensek D."/>
            <person name="Hitch T.C.A."/>
            <person name="Clavel T."/>
        </authorList>
    </citation>
    <scope>NUCLEOTIDE SEQUENCE [LARGE SCALE GENOMIC DNA]</scope>
    <source>
        <strain evidence="3 4">WCA-SAB-591-4A-A</strain>
    </source>
</reference>
<evidence type="ECO:0000313" key="3">
    <source>
        <dbReference type="EMBL" id="MST62833.1"/>
    </source>
</evidence>
<keyword evidence="2" id="KW-0812">Transmembrane</keyword>
<organism evidence="3 4">
    <name type="scientific">Peptostreptococcus porci</name>
    <dbReference type="NCBI Taxonomy" id="2652282"/>
    <lineage>
        <taxon>Bacteria</taxon>
        <taxon>Bacillati</taxon>
        <taxon>Bacillota</taxon>
        <taxon>Clostridia</taxon>
        <taxon>Peptostreptococcales</taxon>
        <taxon>Peptostreptococcaceae</taxon>
        <taxon>Peptostreptococcus</taxon>
    </lineage>
</organism>
<gene>
    <name evidence="3" type="ORF">FYJ71_07610</name>
</gene>
<keyword evidence="2" id="KW-0472">Membrane</keyword>
<evidence type="ECO:0000256" key="2">
    <source>
        <dbReference type="SAM" id="Phobius"/>
    </source>
</evidence>
<feature type="compositionally biased region" description="Basic and acidic residues" evidence="1">
    <location>
        <begin position="74"/>
        <end position="87"/>
    </location>
</feature>
<feature type="compositionally biased region" description="Basic residues" evidence="1">
    <location>
        <begin position="88"/>
        <end position="99"/>
    </location>
</feature>